<dbReference type="GO" id="GO:0030983">
    <property type="term" value="F:mismatched DNA binding"/>
    <property type="evidence" value="ECO:0007669"/>
    <property type="project" value="InterPro"/>
</dbReference>
<dbReference type="PANTHER" id="PTHR10073:SF12">
    <property type="entry name" value="DNA MISMATCH REPAIR PROTEIN MLH1"/>
    <property type="match status" value="1"/>
</dbReference>
<sequence length="915" mass="96733">MKTNGRRQGHTVYPRGLPAAAIAVWRRRANALPIMDAHLPTRLPHLLAMTDSASQFSLPAATDTAASRPIAVLPDILISQIAAGEVIERPASAIKELLENALDAGATQIEIRIEEGGLRRLQIIDNGRGIAREQLPLALTRHATSKIASLADLERVTSLGFRGEALASMAAVSRLTLASRPASAEHGWKVDVQPGREAPPAEPAAVPPGTVIEVIDLFSATPARRKFLKSPTTEAAYCLDVIRRIALSHPDVQFVVHQDGKEIRRWPATTPRQRIETLVGDGGAGGNRLLPVSAQAGPLTLEGLLGTPDAARARSDRQYLFVNGRFVRDRMLAQAIRQAYRDRLHGERYPVFALFLTIDPTLVDANVHPAKTEVRFRDPAAVRHLVFHAVENALGTALPRPGQGSASRTISLAGAPGSRERPGPLGGTGAAGVTHAPDVMDAGSSRADGTDHHSVSGFTTDRHTVRTRPGHQPFTPDTGRTGSPATGSGPSRQGHHPGTYRPGAGQYDTAANRASLAFQAPGHDTQAAPSSSAPGRNAQAAPSPSASESGHDGGASPRPSTTQHDDKASPPPGLEAHWQQASLHVLDDTHLPASRHDGPDPSGSRTPASGTHDGTGLPADTTATASDNLYPASGDAAVSAGSAAAAGTAARTATGTETGIPHVSEARPSWQGGPAIPAEDAPDGTPLTGIAAQHEDGQRVAASPGSASLNGHPPARTPLADTPRMGFALAQLHGIYILSQTVDGLIIVDMHAAHERITLERLKKAHREHHLARQPLLIPAVFQGTELDVATVTDDADSLGDLGIELEVRGPDTLAVTSVPALLSRADPERLAREVLAAWQAPAQHNALEKRLDRMLSTMACHGSVRANRALTLPEMNALLRDMEATPDADFCNHGRPTWFRLTLDELDRWFMRGQ</sequence>
<dbReference type="SUPFAM" id="SSF118116">
    <property type="entry name" value="DNA mismatch repair protein MutL"/>
    <property type="match status" value="1"/>
</dbReference>
<evidence type="ECO:0000259" key="8">
    <source>
        <dbReference type="SMART" id="SM01340"/>
    </source>
</evidence>
<dbReference type="InterPro" id="IPR020667">
    <property type="entry name" value="DNA_mismatch_repair_MutL"/>
</dbReference>
<feature type="region of interest" description="Disordered" evidence="6">
    <location>
        <begin position="649"/>
        <end position="720"/>
    </location>
</feature>
<dbReference type="SMART" id="SM00853">
    <property type="entry name" value="MutL_C"/>
    <property type="match status" value="1"/>
</dbReference>
<keyword evidence="4 5" id="KW-0234">DNA repair</keyword>
<dbReference type="InterPro" id="IPR014790">
    <property type="entry name" value="MutL_C"/>
</dbReference>
<dbReference type="InterPro" id="IPR038973">
    <property type="entry name" value="MutL/Mlh/Pms-like"/>
</dbReference>
<dbReference type="GO" id="GO:0140664">
    <property type="term" value="F:ATP-dependent DNA damage sensor activity"/>
    <property type="evidence" value="ECO:0007669"/>
    <property type="project" value="InterPro"/>
</dbReference>
<dbReference type="InterPro" id="IPR014762">
    <property type="entry name" value="DNA_mismatch_repair_CS"/>
</dbReference>
<feature type="domain" description="DNA mismatch repair protein S5" evidence="8">
    <location>
        <begin position="275"/>
        <end position="395"/>
    </location>
</feature>
<dbReference type="NCBIfam" id="TIGR00585">
    <property type="entry name" value="mutl"/>
    <property type="match status" value="1"/>
</dbReference>
<dbReference type="Gene3D" id="3.30.565.10">
    <property type="entry name" value="Histidine kinase-like ATPase, C-terminal domain"/>
    <property type="match status" value="1"/>
</dbReference>
<comment type="caution">
    <text evidence="9">The sequence shown here is derived from an EMBL/GenBank/DDBJ whole genome shotgun (WGS) entry which is preliminary data.</text>
</comment>
<accession>A0A3R8NBN7</accession>
<evidence type="ECO:0000256" key="4">
    <source>
        <dbReference type="ARBA" id="ARBA00023204"/>
    </source>
</evidence>
<dbReference type="AlphaFoldDB" id="A0A3R8NBN7"/>
<feature type="compositionally biased region" description="Low complexity" evidence="6">
    <location>
        <begin position="538"/>
        <end position="548"/>
    </location>
</feature>
<dbReference type="CDD" id="cd03482">
    <property type="entry name" value="MutL_Trans_MutL"/>
    <property type="match status" value="1"/>
</dbReference>
<keyword evidence="10" id="KW-1185">Reference proteome</keyword>
<dbReference type="Gene3D" id="3.30.1370.100">
    <property type="entry name" value="MutL, C-terminal domain, regulatory subdomain"/>
    <property type="match status" value="1"/>
</dbReference>
<dbReference type="EMBL" id="RRUE01000001">
    <property type="protein sequence ID" value="RRN44910.1"/>
    <property type="molecule type" value="Genomic_DNA"/>
</dbReference>
<dbReference type="InterPro" id="IPR042121">
    <property type="entry name" value="MutL_C_regsub"/>
</dbReference>
<dbReference type="Pfam" id="PF08676">
    <property type="entry name" value="MutL_C"/>
    <property type="match status" value="1"/>
</dbReference>
<feature type="region of interest" description="Disordered" evidence="6">
    <location>
        <begin position="397"/>
        <end position="506"/>
    </location>
</feature>
<dbReference type="FunFam" id="3.30.565.10:FF:000003">
    <property type="entry name" value="DNA mismatch repair endonuclease MutL"/>
    <property type="match status" value="1"/>
</dbReference>
<organism evidence="9 10">
    <name type="scientific">Lautropia dentalis</name>
    <dbReference type="NCBI Taxonomy" id="2490857"/>
    <lineage>
        <taxon>Bacteria</taxon>
        <taxon>Pseudomonadati</taxon>
        <taxon>Pseudomonadota</taxon>
        <taxon>Betaproteobacteria</taxon>
        <taxon>Burkholderiales</taxon>
        <taxon>Burkholderiaceae</taxon>
        <taxon>Lautropia</taxon>
    </lineage>
</organism>
<dbReference type="Proteomes" id="UP000270261">
    <property type="component" value="Unassembled WGS sequence"/>
</dbReference>
<keyword evidence="9" id="KW-0378">Hydrolase</keyword>
<evidence type="ECO:0000256" key="2">
    <source>
        <dbReference type="ARBA" id="ARBA00021975"/>
    </source>
</evidence>
<feature type="compositionally biased region" description="Basic and acidic residues" evidence="6">
    <location>
        <begin position="448"/>
        <end position="464"/>
    </location>
</feature>
<name>A0A3R8NBN7_9BURK</name>
<dbReference type="InterPro" id="IPR014721">
    <property type="entry name" value="Ribsml_uS5_D2-typ_fold_subgr"/>
</dbReference>
<dbReference type="HAMAP" id="MF_00149">
    <property type="entry name" value="DNA_mis_repair"/>
    <property type="match status" value="1"/>
</dbReference>
<feature type="region of interest" description="Disordered" evidence="6">
    <location>
        <begin position="521"/>
        <end position="575"/>
    </location>
</feature>
<dbReference type="InterPro" id="IPR042120">
    <property type="entry name" value="MutL_C_dimsub"/>
</dbReference>
<evidence type="ECO:0000313" key="10">
    <source>
        <dbReference type="Proteomes" id="UP000270261"/>
    </source>
</evidence>
<feature type="compositionally biased region" description="Low complexity" evidence="6">
    <location>
        <begin position="649"/>
        <end position="659"/>
    </location>
</feature>
<reference evidence="9 10" key="1">
    <citation type="submission" date="2018-11" db="EMBL/GenBank/DDBJ databases">
        <title>Genome sequencing of Lautropia sp. KCOM 2505 (= ChDC F240).</title>
        <authorList>
            <person name="Kook J.-K."/>
            <person name="Park S.-N."/>
            <person name="Lim Y.K."/>
        </authorList>
    </citation>
    <scope>NUCLEOTIDE SEQUENCE [LARGE SCALE GENOMIC DNA]</scope>
    <source>
        <strain evidence="9 10">KCOM 2505</strain>
    </source>
</reference>
<evidence type="ECO:0000313" key="9">
    <source>
        <dbReference type="EMBL" id="RRN44910.1"/>
    </source>
</evidence>
<keyword evidence="3 5" id="KW-0227">DNA damage</keyword>
<evidence type="ECO:0000256" key="1">
    <source>
        <dbReference type="ARBA" id="ARBA00006082"/>
    </source>
</evidence>
<protein>
    <recommendedName>
        <fullName evidence="2 5">DNA mismatch repair protein MutL</fullName>
    </recommendedName>
</protein>
<dbReference type="GO" id="GO:0016887">
    <property type="term" value="F:ATP hydrolysis activity"/>
    <property type="evidence" value="ECO:0007669"/>
    <property type="project" value="InterPro"/>
</dbReference>
<dbReference type="CDD" id="cd16926">
    <property type="entry name" value="HATPase_MutL-MLH-PMS-like"/>
    <property type="match status" value="1"/>
</dbReference>
<dbReference type="InterPro" id="IPR036890">
    <property type="entry name" value="HATPase_C_sf"/>
</dbReference>
<evidence type="ECO:0000259" key="7">
    <source>
        <dbReference type="SMART" id="SM00853"/>
    </source>
</evidence>
<feature type="compositionally biased region" description="Basic and acidic residues" evidence="6">
    <location>
        <begin position="590"/>
        <end position="599"/>
    </location>
</feature>
<dbReference type="GO" id="GO:0006298">
    <property type="term" value="P:mismatch repair"/>
    <property type="evidence" value="ECO:0007669"/>
    <property type="project" value="UniProtKB-UniRule"/>
</dbReference>
<comment type="similarity">
    <text evidence="1 5">Belongs to the DNA mismatch repair MutL/HexB family.</text>
</comment>
<dbReference type="InterPro" id="IPR037198">
    <property type="entry name" value="MutL_C_sf"/>
</dbReference>
<proteinExistence type="inferred from homology"/>
<dbReference type="GO" id="GO:0032300">
    <property type="term" value="C:mismatch repair complex"/>
    <property type="evidence" value="ECO:0007669"/>
    <property type="project" value="InterPro"/>
</dbReference>
<dbReference type="GO" id="GO:0005524">
    <property type="term" value="F:ATP binding"/>
    <property type="evidence" value="ECO:0007669"/>
    <property type="project" value="InterPro"/>
</dbReference>
<dbReference type="Gene3D" id="3.30.230.10">
    <property type="match status" value="1"/>
</dbReference>
<evidence type="ECO:0000256" key="5">
    <source>
        <dbReference type="HAMAP-Rule" id="MF_00149"/>
    </source>
</evidence>
<evidence type="ECO:0000256" key="6">
    <source>
        <dbReference type="SAM" id="MobiDB-lite"/>
    </source>
</evidence>
<feature type="region of interest" description="Disordered" evidence="6">
    <location>
        <begin position="590"/>
        <end position="628"/>
    </location>
</feature>
<feature type="domain" description="MutL C-terminal dimerisation" evidence="7">
    <location>
        <begin position="728"/>
        <end position="871"/>
    </location>
</feature>
<dbReference type="InterPro" id="IPR020568">
    <property type="entry name" value="Ribosomal_Su5_D2-typ_SF"/>
</dbReference>
<dbReference type="GO" id="GO:0004519">
    <property type="term" value="F:endonuclease activity"/>
    <property type="evidence" value="ECO:0007669"/>
    <property type="project" value="UniProtKB-KW"/>
</dbReference>
<keyword evidence="9" id="KW-0255">Endonuclease</keyword>
<feature type="compositionally biased region" description="Polar residues" evidence="6">
    <location>
        <begin position="478"/>
        <end position="491"/>
    </location>
</feature>
<dbReference type="SUPFAM" id="SSF55874">
    <property type="entry name" value="ATPase domain of HSP90 chaperone/DNA topoisomerase II/histidine kinase"/>
    <property type="match status" value="1"/>
</dbReference>
<dbReference type="Gene3D" id="3.30.1540.20">
    <property type="entry name" value="MutL, C-terminal domain, dimerisation subdomain"/>
    <property type="match status" value="1"/>
</dbReference>
<evidence type="ECO:0000256" key="3">
    <source>
        <dbReference type="ARBA" id="ARBA00022763"/>
    </source>
</evidence>
<dbReference type="SMART" id="SM01340">
    <property type="entry name" value="DNA_mis_repair"/>
    <property type="match status" value="1"/>
</dbReference>
<dbReference type="SUPFAM" id="SSF54211">
    <property type="entry name" value="Ribosomal protein S5 domain 2-like"/>
    <property type="match status" value="1"/>
</dbReference>
<dbReference type="Pfam" id="PF13589">
    <property type="entry name" value="HATPase_c_3"/>
    <property type="match status" value="1"/>
</dbReference>
<dbReference type="PROSITE" id="PS00058">
    <property type="entry name" value="DNA_MISMATCH_REPAIR_1"/>
    <property type="match status" value="1"/>
</dbReference>
<dbReference type="PANTHER" id="PTHR10073">
    <property type="entry name" value="DNA MISMATCH REPAIR PROTEIN MLH, PMS, MUTL"/>
    <property type="match status" value="1"/>
</dbReference>
<dbReference type="InterPro" id="IPR013507">
    <property type="entry name" value="DNA_mismatch_S5_2-like"/>
</dbReference>
<comment type="function">
    <text evidence="5">This protein is involved in the repair of mismatches in DNA. It is required for dam-dependent methyl-directed DNA mismatch repair. May act as a 'molecular matchmaker', a protein that promotes the formation of a stable complex between two or more DNA-binding proteins in an ATP-dependent manner without itself being part of a final effector complex.</text>
</comment>
<gene>
    <name evidence="5 9" type="primary">mutL</name>
    <name evidence="9" type="ORF">EHV23_01115</name>
</gene>
<dbReference type="Pfam" id="PF01119">
    <property type="entry name" value="DNA_mis_repair"/>
    <property type="match status" value="1"/>
</dbReference>
<keyword evidence="9" id="KW-0540">Nuclease</keyword>
<dbReference type="InterPro" id="IPR002099">
    <property type="entry name" value="MutL/Mlh/PMS"/>
</dbReference>